<feature type="compositionally biased region" description="Basic and acidic residues" evidence="1">
    <location>
        <begin position="275"/>
        <end position="312"/>
    </location>
</feature>
<dbReference type="Proteomes" id="UP000077154">
    <property type="component" value="Unassembled WGS sequence"/>
</dbReference>
<sequence length="312" mass="34971">MGEDASTYPGPNDKEDDTDSADLKFPSEDVRMPKPSVMESVRVGQVTVTWGALGWVPCVLTEEFLDGTMPPPVETAIEDTVLLREDESEPVEHNRLSKLMTNFEQFLALYTETFNISRKAFAVLREGLVLINSLNELTDLPQDIGTLKRRMVAQLPLIPLCHKMIQLNQNKLPTMAPAEKAKADHQMQADTHWFEAGDEVNDTLFILPVTTRPMLREAAEANTAPSKNHLQSYTDDAGKNPGTTYPGYHNRPANVAVSGIAKDLAATISSGKSAQNEREAKRRAREEKQKAAKEQEWKERQDRERDKDKEKA</sequence>
<feature type="compositionally biased region" description="Polar residues" evidence="1">
    <location>
        <begin position="223"/>
        <end position="234"/>
    </location>
</feature>
<evidence type="ECO:0000256" key="1">
    <source>
        <dbReference type="SAM" id="MobiDB-lite"/>
    </source>
</evidence>
<feature type="region of interest" description="Disordered" evidence="1">
    <location>
        <begin position="1"/>
        <end position="29"/>
    </location>
</feature>
<name>A0A177A8I8_9PEZI</name>
<dbReference type="AlphaFoldDB" id="A0A177A8I8"/>
<reference evidence="2" key="1">
    <citation type="submission" date="2016-03" db="EMBL/GenBank/DDBJ databases">
        <title>Updated assembly of Pseudogymnoascus destructans, the fungus causing white-nose syndrome of bats.</title>
        <authorList>
            <person name="Palmer J.M."/>
            <person name="Drees K.P."/>
            <person name="Foster J.T."/>
            <person name="Lindner D.L."/>
        </authorList>
    </citation>
    <scope>NUCLEOTIDE SEQUENCE [LARGE SCALE GENOMIC DNA]</scope>
    <source>
        <strain evidence="2">20631-21</strain>
    </source>
</reference>
<accession>A0A177A8I8</accession>
<dbReference type="VEuPathDB" id="FungiDB:GMDG_08559"/>
<dbReference type="RefSeq" id="XP_024323751.1">
    <property type="nucleotide sequence ID" value="XM_024468525.1"/>
</dbReference>
<organism evidence="2">
    <name type="scientific">Pseudogymnoascus destructans</name>
    <dbReference type="NCBI Taxonomy" id="655981"/>
    <lineage>
        <taxon>Eukaryota</taxon>
        <taxon>Fungi</taxon>
        <taxon>Dikarya</taxon>
        <taxon>Ascomycota</taxon>
        <taxon>Pezizomycotina</taxon>
        <taxon>Leotiomycetes</taxon>
        <taxon>Thelebolales</taxon>
        <taxon>Thelebolaceae</taxon>
        <taxon>Pseudogymnoascus</taxon>
    </lineage>
</organism>
<dbReference type="GeneID" id="36287967"/>
<protein>
    <submittedName>
        <fullName evidence="2">Uncharacterized protein</fullName>
    </submittedName>
</protein>
<dbReference type="eggNOG" id="ENOG502SCBI">
    <property type="taxonomic scope" value="Eukaryota"/>
</dbReference>
<dbReference type="OrthoDB" id="4207238at2759"/>
<gene>
    <name evidence="2" type="ORF">VC83_04899</name>
</gene>
<proteinExistence type="predicted"/>
<feature type="region of interest" description="Disordered" evidence="1">
    <location>
        <begin position="267"/>
        <end position="312"/>
    </location>
</feature>
<feature type="region of interest" description="Disordered" evidence="1">
    <location>
        <begin position="220"/>
        <end position="251"/>
    </location>
</feature>
<dbReference type="EMBL" id="KV441396">
    <property type="protein sequence ID" value="OAF58466.1"/>
    <property type="molecule type" value="Genomic_DNA"/>
</dbReference>
<evidence type="ECO:0000313" key="2">
    <source>
        <dbReference type="EMBL" id="OAF58466.1"/>
    </source>
</evidence>